<dbReference type="InterPro" id="IPR038063">
    <property type="entry name" value="Transpep_catalytic_dom"/>
</dbReference>
<evidence type="ECO:0000256" key="8">
    <source>
        <dbReference type="ARBA" id="ARBA00023316"/>
    </source>
</evidence>
<keyword evidence="6" id="KW-0133">Cell shape</keyword>
<keyword evidence="7" id="KW-0573">Peptidoglycan synthesis</keyword>
<dbReference type="GO" id="GO:0071555">
    <property type="term" value="P:cell wall organization"/>
    <property type="evidence" value="ECO:0007669"/>
    <property type="project" value="UniProtKB-KW"/>
</dbReference>
<evidence type="ECO:0000259" key="9">
    <source>
        <dbReference type="PROSITE" id="PS52029"/>
    </source>
</evidence>
<dbReference type="GO" id="GO:0071972">
    <property type="term" value="F:peptidoglycan L,D-transpeptidase activity"/>
    <property type="evidence" value="ECO:0007669"/>
    <property type="project" value="TreeGrafter"/>
</dbReference>
<dbReference type="GO" id="GO:0016757">
    <property type="term" value="F:glycosyltransferase activity"/>
    <property type="evidence" value="ECO:0007669"/>
    <property type="project" value="UniProtKB-KW"/>
</dbReference>
<organism evidence="10">
    <name type="scientific">marine sediment metagenome</name>
    <dbReference type="NCBI Taxonomy" id="412755"/>
    <lineage>
        <taxon>unclassified sequences</taxon>
        <taxon>metagenomes</taxon>
        <taxon>ecological metagenomes</taxon>
    </lineage>
</organism>
<keyword evidence="8" id="KW-0961">Cell wall biogenesis/degradation</keyword>
<dbReference type="GO" id="GO:0005576">
    <property type="term" value="C:extracellular region"/>
    <property type="evidence" value="ECO:0007669"/>
    <property type="project" value="TreeGrafter"/>
</dbReference>
<comment type="similarity">
    <text evidence="2">Belongs to the YkuD family.</text>
</comment>
<dbReference type="InterPro" id="IPR005490">
    <property type="entry name" value="LD_TPept_cat_dom"/>
</dbReference>
<comment type="pathway">
    <text evidence="1">Cell wall biogenesis; peptidoglycan biosynthesis.</text>
</comment>
<dbReference type="Gene3D" id="2.40.440.10">
    <property type="entry name" value="L,D-transpeptidase catalytic domain-like"/>
    <property type="match status" value="1"/>
</dbReference>
<evidence type="ECO:0000256" key="1">
    <source>
        <dbReference type="ARBA" id="ARBA00004752"/>
    </source>
</evidence>
<dbReference type="SUPFAM" id="SSF141523">
    <property type="entry name" value="L,D-transpeptidase catalytic domain-like"/>
    <property type="match status" value="1"/>
</dbReference>
<dbReference type="AlphaFoldDB" id="X1G275"/>
<dbReference type="GO" id="GO:0008360">
    <property type="term" value="P:regulation of cell shape"/>
    <property type="evidence" value="ECO:0007669"/>
    <property type="project" value="UniProtKB-KW"/>
</dbReference>
<feature type="domain" description="L,D-TPase catalytic" evidence="9">
    <location>
        <begin position="60"/>
        <end position="193"/>
    </location>
</feature>
<name>X1G275_9ZZZZ</name>
<feature type="non-terminal residue" evidence="10">
    <location>
        <position position="1"/>
    </location>
</feature>
<evidence type="ECO:0000256" key="2">
    <source>
        <dbReference type="ARBA" id="ARBA00005992"/>
    </source>
</evidence>
<dbReference type="EMBL" id="BARU01013337">
    <property type="protein sequence ID" value="GAH35689.1"/>
    <property type="molecule type" value="Genomic_DNA"/>
</dbReference>
<reference evidence="10" key="1">
    <citation type="journal article" date="2014" name="Front. Microbiol.">
        <title>High frequency of phylogenetically diverse reductive dehalogenase-homologous genes in deep subseafloor sedimentary metagenomes.</title>
        <authorList>
            <person name="Kawai M."/>
            <person name="Futagami T."/>
            <person name="Toyoda A."/>
            <person name="Takaki Y."/>
            <person name="Nishi S."/>
            <person name="Hori S."/>
            <person name="Arai W."/>
            <person name="Tsubouchi T."/>
            <person name="Morono Y."/>
            <person name="Uchiyama I."/>
            <person name="Ito T."/>
            <person name="Fujiyama A."/>
            <person name="Inagaki F."/>
            <person name="Takami H."/>
        </authorList>
    </citation>
    <scope>NUCLEOTIDE SEQUENCE</scope>
    <source>
        <strain evidence="10">Expedition CK06-06</strain>
    </source>
</reference>
<dbReference type="CDD" id="cd16913">
    <property type="entry name" value="YkuD_like"/>
    <property type="match status" value="1"/>
</dbReference>
<accession>X1G275</accession>
<keyword evidence="3" id="KW-0328">Glycosyltransferase</keyword>
<protein>
    <recommendedName>
        <fullName evidence="9">L,D-TPase catalytic domain-containing protein</fullName>
    </recommendedName>
</protein>
<dbReference type="PROSITE" id="PS52029">
    <property type="entry name" value="LD_TPASE"/>
    <property type="match status" value="1"/>
</dbReference>
<sequence>VSRLEEKQVLSGDVVVVLGKDLDEVALRVDAEYGLPGEEDTGLVSLEGVESAINLKPPTDGLYIDKSRNIIQLYSGGQLVVEYPCCTGKDDCTPEGSFTVTSKLVDPTWYWQGEAIPPGPDNGLGTRFLGISKKGYGIHGTNEPDSIGYSLSHGCVRLQNEDIEELYGMVERNKVFSNLWRNKVFFHAKITIYTYWIF</sequence>
<evidence type="ECO:0000256" key="3">
    <source>
        <dbReference type="ARBA" id="ARBA00022676"/>
    </source>
</evidence>
<evidence type="ECO:0000256" key="4">
    <source>
        <dbReference type="ARBA" id="ARBA00022679"/>
    </source>
</evidence>
<proteinExistence type="inferred from homology"/>
<dbReference type="UniPathway" id="UPA00219"/>
<evidence type="ECO:0000256" key="5">
    <source>
        <dbReference type="ARBA" id="ARBA00022801"/>
    </source>
</evidence>
<dbReference type="Pfam" id="PF03734">
    <property type="entry name" value="YkuD"/>
    <property type="match status" value="1"/>
</dbReference>
<keyword evidence="4" id="KW-0808">Transferase</keyword>
<dbReference type="PANTHER" id="PTHR30582">
    <property type="entry name" value="L,D-TRANSPEPTIDASE"/>
    <property type="match status" value="1"/>
</dbReference>
<evidence type="ECO:0000313" key="10">
    <source>
        <dbReference type="EMBL" id="GAH35689.1"/>
    </source>
</evidence>
<comment type="caution">
    <text evidence="10">The sequence shown here is derived from an EMBL/GenBank/DDBJ whole genome shotgun (WGS) entry which is preliminary data.</text>
</comment>
<dbReference type="GO" id="GO:0018104">
    <property type="term" value="P:peptidoglycan-protein cross-linking"/>
    <property type="evidence" value="ECO:0007669"/>
    <property type="project" value="TreeGrafter"/>
</dbReference>
<evidence type="ECO:0000256" key="7">
    <source>
        <dbReference type="ARBA" id="ARBA00022984"/>
    </source>
</evidence>
<dbReference type="InterPro" id="IPR050979">
    <property type="entry name" value="LD-transpeptidase"/>
</dbReference>
<evidence type="ECO:0000256" key="6">
    <source>
        <dbReference type="ARBA" id="ARBA00022960"/>
    </source>
</evidence>
<gene>
    <name evidence="10" type="ORF">S03H2_24150</name>
</gene>
<keyword evidence="5" id="KW-0378">Hydrolase</keyword>
<dbReference type="PANTHER" id="PTHR30582:SF24">
    <property type="entry name" value="L,D-TRANSPEPTIDASE ERFK_SRFK-RELATED"/>
    <property type="match status" value="1"/>
</dbReference>